<dbReference type="Proteomes" id="UP001437256">
    <property type="component" value="Unassembled WGS sequence"/>
</dbReference>
<evidence type="ECO:0000313" key="5">
    <source>
        <dbReference type="Proteomes" id="UP001437256"/>
    </source>
</evidence>
<sequence length="575" mass="62856">MSSSIRRPEDIVNGPHVWEIPSPPQVEQETDGKEMMRTAQPVWLGHMLFTDTECQIEQIAQDRAEEAPLRFESPESTITSGEDVRPGVPTRRNSEESRMDEEPLFTQPEASSSSPAQETPASSSSSRSLTRRLTRRQTQSLSAIIYKSLQNLQVERAANGPCPEKDVIYALPNASGEEDTVITTQLTERRIMNTVWLGDVLYAASKSMQQVLSHPTIDSAPIQYPPESLSNECSDAPPNPSADAEGSWDHDCIAQLLDGVFPPSDIEMILSDMAAGNSTSSPSASSSHDFHTLLTDNLDIPFVSSESSPQPSDSGLTERKERSTSAKVKAATMTASQRKKTTVPAPKRVKAKVTGTGSTGMRGEKGENMGTLRRVLVEDSDFSCFSDGSTHGDDSDYAPSSSRPSPPRTVARKRKERATSSTSVSPSSDLSVQTQWVGDEMEYSSPSKPGTKTMLSVPGIGNSSASRKGSTSRSSLPPARSPASVAKKKISPKSDHPYGCPLSTPDKPCYQRFTRPGDARRHARTAKVHSEKMFWCELCDESYGREYSLERHIRTSDKHARKAQELEQLAESSED</sequence>
<feature type="region of interest" description="Disordered" evidence="2">
    <location>
        <begin position="65"/>
        <end position="134"/>
    </location>
</feature>
<reference evidence="4 5" key="1">
    <citation type="submission" date="2024-05" db="EMBL/GenBank/DDBJ databases">
        <title>A draft genome resource for the thread blight pathogen Marasmius tenuissimus strain MS-2.</title>
        <authorList>
            <person name="Yulfo-Soto G.E."/>
            <person name="Baruah I.K."/>
            <person name="Amoako-Attah I."/>
            <person name="Bukari Y."/>
            <person name="Meinhardt L.W."/>
            <person name="Bailey B.A."/>
            <person name="Cohen S.P."/>
        </authorList>
    </citation>
    <scope>NUCLEOTIDE SEQUENCE [LARGE SCALE GENOMIC DNA]</scope>
    <source>
        <strain evidence="4 5">MS-2</strain>
    </source>
</reference>
<feature type="compositionally biased region" description="Low complexity" evidence="2">
    <location>
        <begin position="106"/>
        <end position="128"/>
    </location>
</feature>
<feature type="domain" description="C2H2-type" evidence="3">
    <location>
        <begin position="534"/>
        <end position="564"/>
    </location>
</feature>
<evidence type="ECO:0000256" key="1">
    <source>
        <dbReference type="PROSITE-ProRule" id="PRU00042"/>
    </source>
</evidence>
<feature type="compositionally biased region" description="Basic and acidic residues" evidence="2">
    <location>
        <begin position="92"/>
        <end position="101"/>
    </location>
</feature>
<dbReference type="PROSITE" id="PS50157">
    <property type="entry name" value="ZINC_FINGER_C2H2_2"/>
    <property type="match status" value="1"/>
</dbReference>
<dbReference type="EMBL" id="JBBXMP010000009">
    <property type="protein sequence ID" value="KAL0070009.1"/>
    <property type="molecule type" value="Genomic_DNA"/>
</dbReference>
<protein>
    <recommendedName>
        <fullName evidence="3">C2H2-type domain-containing protein</fullName>
    </recommendedName>
</protein>
<name>A0ABR3A9I2_9AGAR</name>
<organism evidence="4 5">
    <name type="scientific">Marasmius tenuissimus</name>
    <dbReference type="NCBI Taxonomy" id="585030"/>
    <lineage>
        <taxon>Eukaryota</taxon>
        <taxon>Fungi</taxon>
        <taxon>Dikarya</taxon>
        <taxon>Basidiomycota</taxon>
        <taxon>Agaricomycotina</taxon>
        <taxon>Agaricomycetes</taxon>
        <taxon>Agaricomycetidae</taxon>
        <taxon>Agaricales</taxon>
        <taxon>Marasmiineae</taxon>
        <taxon>Marasmiaceae</taxon>
        <taxon>Marasmius</taxon>
    </lineage>
</organism>
<feature type="compositionally biased region" description="Low complexity" evidence="2">
    <location>
        <begin position="301"/>
        <end position="314"/>
    </location>
</feature>
<feature type="compositionally biased region" description="Low complexity" evidence="2">
    <location>
        <begin position="420"/>
        <end position="431"/>
    </location>
</feature>
<keyword evidence="5" id="KW-1185">Reference proteome</keyword>
<evidence type="ECO:0000313" key="4">
    <source>
        <dbReference type="EMBL" id="KAL0070009.1"/>
    </source>
</evidence>
<evidence type="ECO:0000259" key="3">
    <source>
        <dbReference type="PROSITE" id="PS50157"/>
    </source>
</evidence>
<feature type="region of interest" description="Disordered" evidence="2">
    <location>
        <begin position="1"/>
        <end position="34"/>
    </location>
</feature>
<feature type="compositionally biased region" description="Low complexity" evidence="2">
    <location>
        <begin position="463"/>
        <end position="484"/>
    </location>
</feature>
<dbReference type="Gene3D" id="3.30.160.60">
    <property type="entry name" value="Classic Zinc Finger"/>
    <property type="match status" value="1"/>
</dbReference>
<comment type="caution">
    <text evidence="4">The sequence shown here is derived from an EMBL/GenBank/DDBJ whole genome shotgun (WGS) entry which is preliminary data.</text>
</comment>
<feature type="compositionally biased region" description="Polar residues" evidence="2">
    <location>
        <begin position="444"/>
        <end position="454"/>
    </location>
</feature>
<dbReference type="InterPro" id="IPR036236">
    <property type="entry name" value="Znf_C2H2_sf"/>
</dbReference>
<keyword evidence="1" id="KW-0862">Zinc</keyword>
<feature type="region of interest" description="Disordered" evidence="2">
    <location>
        <begin position="223"/>
        <end position="247"/>
    </location>
</feature>
<gene>
    <name evidence="4" type="ORF">AAF712_002906</name>
</gene>
<accession>A0ABR3A9I2</accession>
<proteinExistence type="predicted"/>
<feature type="region of interest" description="Disordered" evidence="2">
    <location>
        <begin position="386"/>
        <end position="504"/>
    </location>
</feature>
<feature type="compositionally biased region" description="Basic residues" evidence="2">
    <location>
        <begin position="337"/>
        <end position="351"/>
    </location>
</feature>
<keyword evidence="1" id="KW-0863">Zinc-finger</keyword>
<evidence type="ECO:0000256" key="2">
    <source>
        <dbReference type="SAM" id="MobiDB-lite"/>
    </source>
</evidence>
<feature type="compositionally biased region" description="Basic and acidic residues" evidence="2">
    <location>
        <begin position="1"/>
        <end position="10"/>
    </location>
</feature>
<feature type="region of interest" description="Disordered" evidence="2">
    <location>
        <begin position="301"/>
        <end position="370"/>
    </location>
</feature>
<dbReference type="SUPFAM" id="SSF57667">
    <property type="entry name" value="beta-beta-alpha zinc fingers"/>
    <property type="match status" value="1"/>
</dbReference>
<dbReference type="InterPro" id="IPR013087">
    <property type="entry name" value="Znf_C2H2_type"/>
</dbReference>
<keyword evidence="1" id="KW-0479">Metal-binding</keyword>